<organism evidence="3 4">
    <name type="scientific">Pristionchus pacificus</name>
    <name type="common">Parasitic nematode worm</name>
    <dbReference type="NCBI Taxonomy" id="54126"/>
    <lineage>
        <taxon>Eukaryota</taxon>
        <taxon>Metazoa</taxon>
        <taxon>Ecdysozoa</taxon>
        <taxon>Nematoda</taxon>
        <taxon>Chromadorea</taxon>
        <taxon>Rhabditida</taxon>
        <taxon>Rhabditina</taxon>
        <taxon>Diplogasteromorpha</taxon>
        <taxon>Diplogasteroidea</taxon>
        <taxon>Neodiplogasteridae</taxon>
        <taxon>Pristionchus</taxon>
    </lineage>
</organism>
<feature type="compositionally biased region" description="Pro residues" evidence="1">
    <location>
        <begin position="280"/>
        <end position="312"/>
    </location>
</feature>
<accession>A0A8R1UNI8</accession>
<feature type="region of interest" description="Disordered" evidence="1">
    <location>
        <begin position="280"/>
        <end position="357"/>
    </location>
</feature>
<evidence type="ECO:0000256" key="1">
    <source>
        <dbReference type="SAM" id="MobiDB-lite"/>
    </source>
</evidence>
<feature type="transmembrane region" description="Helical" evidence="2">
    <location>
        <begin position="214"/>
        <end position="235"/>
    </location>
</feature>
<proteinExistence type="predicted"/>
<reference evidence="4" key="1">
    <citation type="journal article" date="2008" name="Nat. Genet.">
        <title>The Pristionchus pacificus genome provides a unique perspective on nematode lifestyle and parasitism.</title>
        <authorList>
            <person name="Dieterich C."/>
            <person name="Clifton S.W."/>
            <person name="Schuster L.N."/>
            <person name="Chinwalla A."/>
            <person name="Delehaunty K."/>
            <person name="Dinkelacker I."/>
            <person name="Fulton L."/>
            <person name="Fulton R."/>
            <person name="Godfrey J."/>
            <person name="Minx P."/>
            <person name="Mitreva M."/>
            <person name="Roeseler W."/>
            <person name="Tian H."/>
            <person name="Witte H."/>
            <person name="Yang S.P."/>
            <person name="Wilson R.K."/>
            <person name="Sommer R.J."/>
        </authorList>
    </citation>
    <scope>NUCLEOTIDE SEQUENCE [LARGE SCALE GENOMIC DNA]</scope>
    <source>
        <strain evidence="4">PS312</strain>
    </source>
</reference>
<evidence type="ECO:0000256" key="2">
    <source>
        <dbReference type="SAM" id="Phobius"/>
    </source>
</evidence>
<keyword evidence="2" id="KW-0812">Transmembrane</keyword>
<protein>
    <submittedName>
        <fullName evidence="3">Uncharacterized protein</fullName>
    </submittedName>
</protein>
<gene>
    <name evidence="3" type="primary">WBGene00274882</name>
</gene>
<keyword evidence="2" id="KW-0472">Membrane</keyword>
<dbReference type="AlphaFoldDB" id="A0A2A6CWV9"/>
<feature type="transmembrane region" description="Helical" evidence="2">
    <location>
        <begin position="164"/>
        <end position="194"/>
    </location>
</feature>
<name>A0A2A6CWV9_PRIPA</name>
<dbReference type="Proteomes" id="UP000005239">
    <property type="component" value="Unassembled WGS sequence"/>
</dbReference>
<evidence type="ECO:0000313" key="4">
    <source>
        <dbReference type="Proteomes" id="UP000005239"/>
    </source>
</evidence>
<keyword evidence="2" id="KW-1133">Transmembrane helix</keyword>
<feature type="transmembrane region" description="Helical" evidence="2">
    <location>
        <begin position="15"/>
        <end position="37"/>
    </location>
</feature>
<reference evidence="3" key="2">
    <citation type="submission" date="2022-06" db="UniProtKB">
        <authorList>
            <consortium name="EnsemblMetazoa"/>
        </authorList>
    </citation>
    <scope>IDENTIFICATION</scope>
    <source>
        <strain evidence="3">PS312</strain>
    </source>
</reference>
<sequence length="357" mass="40088">MGSAVEEESRPNMDIIMPIIWLLIAMIVRYALLYFGLRKTAHLPKLKFRHSLHRLRYPLRQLPDAEVENEPSSLQDARRVPEITLRHNDCLVHDKAMENAQDSRKKFRTINHFDLEIANDFLHFSRSSSSPSPNCLRIKLVRFSCNSRWIRLNQVKSVGGSGQLLVCCIFTIVICTFNCKIVLIVEATLRFIFLEMAYSATEEYKQWARAIGPIVYYTRLVGKFTIIICVVLIWMRWKKRKDARQAASLAAQPAAVPAETYSTAPPFTVTTSYPPVPVYQPPPPPPLSTSPGYPPTPAYPTVPGYPTPPGYPPVHGHSADPVCKQPPPLSMASGYPTDPGYPTQAQPYPNAAALPPH</sequence>
<dbReference type="EnsemblMetazoa" id="PPA36513.1">
    <property type="protein sequence ID" value="PPA36513.1"/>
    <property type="gene ID" value="WBGene00274882"/>
</dbReference>
<keyword evidence="4" id="KW-1185">Reference proteome</keyword>
<evidence type="ECO:0000313" key="3">
    <source>
        <dbReference type="EnsemblMetazoa" id="PPA36513.1"/>
    </source>
</evidence>
<accession>A0A2A6CWV9</accession>